<dbReference type="InterPro" id="IPR052048">
    <property type="entry name" value="ST_Response_Regulator"/>
</dbReference>
<gene>
    <name evidence="4" type="ORF">FSB_LOCUS41113</name>
</gene>
<dbReference type="GO" id="GO:0000160">
    <property type="term" value="P:phosphorelay signal transduction system"/>
    <property type="evidence" value="ECO:0007669"/>
    <property type="project" value="InterPro"/>
</dbReference>
<dbReference type="Pfam" id="PF00072">
    <property type="entry name" value="Response_reg"/>
    <property type="match status" value="1"/>
</dbReference>
<feature type="modified residue" description="4-aspartylphosphate" evidence="1">
    <location>
        <position position="103"/>
    </location>
</feature>
<dbReference type="PROSITE" id="PS50110">
    <property type="entry name" value="RESPONSE_REGULATORY"/>
    <property type="match status" value="1"/>
</dbReference>
<reference evidence="4" key="1">
    <citation type="submission" date="2018-02" db="EMBL/GenBank/DDBJ databases">
        <authorList>
            <person name="Cohen D.B."/>
            <person name="Kent A.D."/>
        </authorList>
    </citation>
    <scope>NUCLEOTIDE SEQUENCE</scope>
</reference>
<protein>
    <recommendedName>
        <fullName evidence="3">Response regulatory domain-containing protein</fullName>
    </recommendedName>
</protein>
<dbReference type="InterPro" id="IPR011006">
    <property type="entry name" value="CheY-like_superfamily"/>
</dbReference>
<dbReference type="InterPro" id="IPR001789">
    <property type="entry name" value="Sig_transdc_resp-reg_receiver"/>
</dbReference>
<feature type="region of interest" description="Disordered" evidence="2">
    <location>
        <begin position="24"/>
        <end position="44"/>
    </location>
</feature>
<dbReference type="SUPFAM" id="SSF52172">
    <property type="entry name" value="CheY-like"/>
    <property type="match status" value="1"/>
</dbReference>
<dbReference type="Gene3D" id="3.40.50.2300">
    <property type="match status" value="1"/>
</dbReference>
<feature type="domain" description="Response regulatory" evidence="3">
    <location>
        <begin position="53"/>
        <end position="168"/>
    </location>
</feature>
<dbReference type="EMBL" id="OIVN01003735">
    <property type="protein sequence ID" value="SPD13231.1"/>
    <property type="molecule type" value="Genomic_DNA"/>
</dbReference>
<dbReference type="SMART" id="SM00448">
    <property type="entry name" value="REC"/>
    <property type="match status" value="1"/>
</dbReference>
<name>A0A2N9HNE4_FAGSY</name>
<accession>A0A2N9HNE4</accession>
<evidence type="ECO:0000259" key="3">
    <source>
        <dbReference type="PROSITE" id="PS50110"/>
    </source>
</evidence>
<sequence>MGPAIDSASRVHVSGMGNGVFPVHGGGLSERNDNNNNNNKSNGHPFSCKNKLTALVVDSERVCRVLEKAFLLSFGVETEAVETGEAAVELIASGANFNLIVIDMFLPVMNGPETARQIRAMGVQSRILGITPMFDERDQQEFLAAGVDEFIEKPLSPEILIPILMELDNQI</sequence>
<dbReference type="PANTHER" id="PTHR43228:SF17">
    <property type="entry name" value="HISTIDINE KINASE RESPONSE REGULATOR AND TRANSCRIPTION FACTOR RR-A-TYPE FAMILY-RELATED"/>
    <property type="match status" value="1"/>
</dbReference>
<evidence type="ECO:0000313" key="4">
    <source>
        <dbReference type="EMBL" id="SPD13231.1"/>
    </source>
</evidence>
<dbReference type="AlphaFoldDB" id="A0A2N9HNE4"/>
<organism evidence="4">
    <name type="scientific">Fagus sylvatica</name>
    <name type="common">Beechnut</name>
    <dbReference type="NCBI Taxonomy" id="28930"/>
    <lineage>
        <taxon>Eukaryota</taxon>
        <taxon>Viridiplantae</taxon>
        <taxon>Streptophyta</taxon>
        <taxon>Embryophyta</taxon>
        <taxon>Tracheophyta</taxon>
        <taxon>Spermatophyta</taxon>
        <taxon>Magnoliopsida</taxon>
        <taxon>eudicotyledons</taxon>
        <taxon>Gunneridae</taxon>
        <taxon>Pentapetalae</taxon>
        <taxon>rosids</taxon>
        <taxon>fabids</taxon>
        <taxon>Fagales</taxon>
        <taxon>Fagaceae</taxon>
        <taxon>Fagus</taxon>
    </lineage>
</organism>
<proteinExistence type="predicted"/>
<dbReference type="CDD" id="cd17546">
    <property type="entry name" value="REC_hyHK_CKI1_RcsC-like"/>
    <property type="match status" value="1"/>
</dbReference>
<evidence type="ECO:0000256" key="1">
    <source>
        <dbReference type="PROSITE-ProRule" id="PRU00169"/>
    </source>
</evidence>
<keyword evidence="1" id="KW-0597">Phosphoprotein</keyword>
<evidence type="ECO:0000256" key="2">
    <source>
        <dbReference type="SAM" id="MobiDB-lite"/>
    </source>
</evidence>
<dbReference type="PANTHER" id="PTHR43228">
    <property type="entry name" value="TWO-COMPONENT RESPONSE REGULATOR"/>
    <property type="match status" value="1"/>
</dbReference>